<gene>
    <name evidence="5" type="ORF">DDB_G0283979</name>
</gene>
<dbReference type="SUPFAM" id="SSF52540">
    <property type="entry name" value="P-loop containing nucleoside triphosphate hydrolases"/>
    <property type="match status" value="1"/>
</dbReference>
<keyword evidence="6" id="KW-1185">Reference proteome</keyword>
<dbReference type="OMA" id="HMHIYYD"/>
<proteinExistence type="predicted"/>
<dbReference type="dictyBase" id="DDB_G0283979"/>
<dbReference type="PANTHER" id="PTHR32046:SF11">
    <property type="entry name" value="IMMUNE-ASSOCIATED NUCLEOTIDE-BINDING PROTEIN 10-LIKE"/>
    <property type="match status" value="1"/>
</dbReference>
<feature type="domain" description="DUF7656" evidence="3">
    <location>
        <begin position="390"/>
        <end position="487"/>
    </location>
</feature>
<dbReference type="STRING" id="44689.Q54QA1"/>
<sequence>MVQSTNILSLGRIGSLGEQINLRNEKFLKRNIFEGKIADKIQIESKHNYHITTSTKNISKDIGIDNNLKLSTLVGLIEIDDSSIYSKLLTKPFNKKVISGSLVYKITTSTESIGLNSIKNHWVDSINFQDQETTHVITGIEYGEYVLITLEKTLNDEANKKKSLKELKKILEKISGSIKDNGSIELDYGDDDDDNNNIEYYENLTKEFKFKMIGKIFPNGQVDPTSFTNAIKIMKDIPKLILIRDKSDPIQYEVIPISSIHKQLSIETIGKIDEKELIEDIETEFKSLFELKSQFNDFTDLVEKNKQFLKDNQVQSILSFKDEVYSNETFFKANLKNLVIQVKSGESKVKAIEKLVSDYLNSNHSSKSIKKFLGSHKIYVNDKLLFLEELKEKGIEIISKSMSMQDFVLKNSTNNCKVYILNYYHSTSRSNEEIWNQIYLLTFIHLVNEKRINTKFAIVDIEILVDNDSFSFDPNQTNPYIEFFLNGFKKQSNFIFDSCANYIECIDWKLCRPLGEKPKDTRELKLKCPGEKCFDSIPKAWKCLVCDFFILYSNKRLYCGCGSYSVEECHYKCSNNENHENVGYCLLPKQDKEQLKYLPTRPLVFLLLGESGVGKSTFINSFANYALYDSLDEAIKHKLKILIPVKFSMVVDEGEKLISIGCETKNEYLRIGQSSTQTCQTYEFPELGITIIDTPGIGDSRGIHQDSVNLQHILKYISSFDKIDGICILLKPNESKSTVLYQYCFKGILSQLDKSAANNIAFCYTNSRGTFYKPGDSHLKIQQMVKSLNVPNLKYNGTNTFCFDSESFRLLAALQSNVKFSQNQINDYSSSWKVSVESTEKLISYLNLLPPHDIRNTVSLNECRILINALSKPVVEITRLIDTKLMSIENKKQEIIAQSNDIESLKKNLTMKYFDLERKDLPYPTTVCTNSTCVTPITIKGVVNITYTTQCHVKCLIKGTTNTINCLDLKDCYAMNNTLYCKECKFNCHYSKHMHITYETFLIKKEMENEDVKKQIEEGIDATSLKRQWVESLEKEIKENTDEKNEILKISSQLSYFLKENCITTYHDTVIEYLKICIENEELKSDKSGKKSMEDNLKFFQDQHDYFQKNLSNQQIQKITTKDVPILIEKLKNLKENGKTLRECIEANVNEQLKTGFNPIVVTKNTNHSKEWGFISQAKKLFTFNPLNTSTPSKKYQYY</sequence>
<evidence type="ECO:0000313" key="5">
    <source>
        <dbReference type="EMBL" id="EAL65477.1"/>
    </source>
</evidence>
<dbReference type="HOGENOM" id="CLU_008351_0_0_1"/>
<evidence type="ECO:0000259" key="2">
    <source>
        <dbReference type="Pfam" id="PF24674"/>
    </source>
</evidence>
<name>Q54QA1_DICDI</name>
<feature type="coiled-coil region" evidence="1">
    <location>
        <begin position="147"/>
        <end position="174"/>
    </location>
</feature>
<dbReference type="Proteomes" id="UP000002195">
    <property type="component" value="Unassembled WGS sequence"/>
</dbReference>
<feature type="domain" description="SNTX MACPF/CDC-like" evidence="2">
    <location>
        <begin position="9"/>
        <end position="172"/>
    </location>
</feature>
<dbReference type="InterPro" id="IPR056073">
    <property type="entry name" value="DUF7656"/>
</dbReference>
<dbReference type="Gene3D" id="3.40.50.300">
    <property type="entry name" value="P-loop containing nucleotide triphosphate hydrolases"/>
    <property type="match status" value="1"/>
</dbReference>
<comment type="caution">
    <text evidence="5">The sequence shown here is derived from an EMBL/GenBank/DDBJ whole genome shotgun (WGS) entry which is preliminary data.</text>
</comment>
<dbReference type="InParanoid" id="Q54QA1"/>
<dbReference type="Pfam" id="PF24674">
    <property type="entry name" value="MACPF_SNTX"/>
    <property type="match status" value="1"/>
</dbReference>
<protein>
    <recommendedName>
        <fullName evidence="7">G domain-containing protein</fullName>
    </recommendedName>
</protein>
<dbReference type="KEGG" id="ddi:DDB_G0283979"/>
<accession>Q54QA1</accession>
<dbReference type="RefSeq" id="XP_638843.1">
    <property type="nucleotide sequence ID" value="XM_633751.1"/>
</dbReference>
<dbReference type="VEuPathDB" id="AmoebaDB:DDB_G0283979"/>
<dbReference type="PaxDb" id="44689-DDB0185790"/>
<keyword evidence="1" id="KW-0175">Coiled coil</keyword>
<evidence type="ECO:0000313" key="6">
    <source>
        <dbReference type="Proteomes" id="UP000002195"/>
    </source>
</evidence>
<organism evidence="5 6">
    <name type="scientific">Dictyostelium discoideum</name>
    <name type="common">Social amoeba</name>
    <dbReference type="NCBI Taxonomy" id="44689"/>
    <lineage>
        <taxon>Eukaryota</taxon>
        <taxon>Amoebozoa</taxon>
        <taxon>Evosea</taxon>
        <taxon>Eumycetozoa</taxon>
        <taxon>Dictyostelia</taxon>
        <taxon>Dictyosteliales</taxon>
        <taxon>Dictyosteliaceae</taxon>
        <taxon>Dictyostelium</taxon>
    </lineage>
</organism>
<feature type="domain" description="DUF8206" evidence="4">
    <location>
        <begin position="921"/>
        <end position="999"/>
    </location>
</feature>
<evidence type="ECO:0000259" key="4">
    <source>
        <dbReference type="Pfam" id="PF26633"/>
    </source>
</evidence>
<dbReference type="InterPro" id="IPR027417">
    <property type="entry name" value="P-loop_NTPase"/>
</dbReference>
<dbReference type="PANTHER" id="PTHR32046">
    <property type="entry name" value="G DOMAIN-CONTAINING PROTEIN"/>
    <property type="match status" value="1"/>
</dbReference>
<dbReference type="AlphaFoldDB" id="Q54QA1"/>
<dbReference type="Pfam" id="PF24676">
    <property type="entry name" value="DUF7656"/>
    <property type="match status" value="1"/>
</dbReference>
<evidence type="ECO:0008006" key="7">
    <source>
        <dbReference type="Google" id="ProtNLM"/>
    </source>
</evidence>
<dbReference type="GeneID" id="8624367"/>
<dbReference type="EMBL" id="AAFI02000058">
    <property type="protein sequence ID" value="EAL65477.1"/>
    <property type="molecule type" value="Genomic_DNA"/>
</dbReference>
<dbReference type="SMR" id="Q54QA1"/>
<dbReference type="InterPro" id="IPR058519">
    <property type="entry name" value="DUF8206"/>
</dbReference>
<evidence type="ECO:0000256" key="1">
    <source>
        <dbReference type="SAM" id="Coils"/>
    </source>
</evidence>
<dbReference type="Pfam" id="PF26633">
    <property type="entry name" value="DUF8206"/>
    <property type="match status" value="1"/>
</dbReference>
<reference evidence="5 6" key="1">
    <citation type="journal article" date="2005" name="Nature">
        <title>The genome of the social amoeba Dictyostelium discoideum.</title>
        <authorList>
            <consortium name="The Dictyostelium discoideum Sequencing Consortium"/>
            <person name="Eichinger L."/>
            <person name="Pachebat J.A."/>
            <person name="Glockner G."/>
            <person name="Rajandream M.A."/>
            <person name="Sucgang R."/>
            <person name="Berriman M."/>
            <person name="Song J."/>
            <person name="Olsen R."/>
            <person name="Szafranski K."/>
            <person name="Xu Q."/>
            <person name="Tunggal B."/>
            <person name="Kummerfeld S."/>
            <person name="Madera M."/>
            <person name="Konfortov B.A."/>
            <person name="Rivero F."/>
            <person name="Bankier A.T."/>
            <person name="Lehmann R."/>
            <person name="Hamlin N."/>
            <person name="Davies R."/>
            <person name="Gaudet P."/>
            <person name="Fey P."/>
            <person name="Pilcher K."/>
            <person name="Chen G."/>
            <person name="Saunders D."/>
            <person name="Sodergren E."/>
            <person name="Davis P."/>
            <person name="Kerhornou A."/>
            <person name="Nie X."/>
            <person name="Hall N."/>
            <person name="Anjard C."/>
            <person name="Hemphill L."/>
            <person name="Bason N."/>
            <person name="Farbrother P."/>
            <person name="Desany B."/>
            <person name="Just E."/>
            <person name="Morio T."/>
            <person name="Rost R."/>
            <person name="Churcher C."/>
            <person name="Cooper J."/>
            <person name="Haydock S."/>
            <person name="van Driessche N."/>
            <person name="Cronin A."/>
            <person name="Goodhead I."/>
            <person name="Muzny D."/>
            <person name="Mourier T."/>
            <person name="Pain A."/>
            <person name="Lu M."/>
            <person name="Harper D."/>
            <person name="Lindsay R."/>
            <person name="Hauser H."/>
            <person name="James K."/>
            <person name="Quiles M."/>
            <person name="Madan Babu M."/>
            <person name="Saito T."/>
            <person name="Buchrieser C."/>
            <person name="Wardroper A."/>
            <person name="Felder M."/>
            <person name="Thangavelu M."/>
            <person name="Johnson D."/>
            <person name="Knights A."/>
            <person name="Loulseged H."/>
            <person name="Mungall K."/>
            <person name="Oliver K."/>
            <person name="Price C."/>
            <person name="Quail M.A."/>
            <person name="Urushihara H."/>
            <person name="Hernandez J."/>
            <person name="Rabbinowitsch E."/>
            <person name="Steffen D."/>
            <person name="Sanders M."/>
            <person name="Ma J."/>
            <person name="Kohara Y."/>
            <person name="Sharp S."/>
            <person name="Simmonds M."/>
            <person name="Spiegler S."/>
            <person name="Tivey A."/>
            <person name="Sugano S."/>
            <person name="White B."/>
            <person name="Walker D."/>
            <person name="Woodward J."/>
            <person name="Winckler T."/>
            <person name="Tanaka Y."/>
            <person name="Shaulsky G."/>
            <person name="Schleicher M."/>
            <person name="Weinstock G."/>
            <person name="Rosenthal A."/>
            <person name="Cox E.C."/>
            <person name="Chisholm R.L."/>
            <person name="Gibbs R."/>
            <person name="Loomis W.F."/>
            <person name="Platzer M."/>
            <person name="Kay R.R."/>
            <person name="Williams J."/>
            <person name="Dear P.H."/>
            <person name="Noegel A.A."/>
            <person name="Barrell B."/>
            <person name="Kuspa A."/>
        </authorList>
    </citation>
    <scope>NUCLEOTIDE SEQUENCE [LARGE SCALE GENOMIC DNA]</scope>
    <source>
        <strain evidence="5 6">AX4</strain>
    </source>
</reference>
<dbReference type="eggNOG" id="ENOG502QQZ0">
    <property type="taxonomic scope" value="Eukaryota"/>
</dbReference>
<dbReference type="InterPro" id="IPR056072">
    <property type="entry name" value="SNTX_MACPF/CDC-like_dom"/>
</dbReference>
<evidence type="ECO:0000259" key="3">
    <source>
        <dbReference type="Pfam" id="PF24676"/>
    </source>
</evidence>